<comment type="similarity">
    <text evidence="2">Belongs to the chromate ion transporter (CHR) (TC 2.A.51) family.</text>
</comment>
<dbReference type="InterPro" id="IPR003370">
    <property type="entry name" value="Chromate_transpt"/>
</dbReference>
<feature type="transmembrane region" description="Helical" evidence="7">
    <location>
        <begin position="92"/>
        <end position="115"/>
    </location>
</feature>
<keyword evidence="3" id="KW-1003">Cell membrane</keyword>
<keyword evidence="4 7" id="KW-0812">Transmembrane</keyword>
<dbReference type="InterPro" id="IPR014047">
    <property type="entry name" value="Chr_Tranpt_l_chain"/>
</dbReference>
<comment type="subcellular location">
    <subcellularLocation>
        <location evidence="1">Cell membrane</location>
        <topology evidence="1">Multi-pass membrane protein</topology>
    </subcellularLocation>
</comment>
<keyword evidence="9" id="KW-1185">Reference proteome</keyword>
<evidence type="ECO:0000313" key="9">
    <source>
        <dbReference type="Proteomes" id="UP000295238"/>
    </source>
</evidence>
<evidence type="ECO:0000256" key="5">
    <source>
        <dbReference type="ARBA" id="ARBA00022989"/>
    </source>
</evidence>
<proteinExistence type="inferred from homology"/>
<dbReference type="AlphaFoldDB" id="A0A4V3APN4"/>
<dbReference type="OrthoDB" id="8969999at2"/>
<feature type="transmembrane region" description="Helical" evidence="7">
    <location>
        <begin position="121"/>
        <end position="142"/>
    </location>
</feature>
<reference evidence="8 9" key="1">
    <citation type="submission" date="2019-03" db="EMBL/GenBank/DDBJ databases">
        <title>Rhizobium sp. nov., an bacterium isolated from biocrust in Mu Us Desert.</title>
        <authorList>
            <person name="Lixiong L."/>
        </authorList>
    </citation>
    <scope>NUCLEOTIDE SEQUENCE [LARGE SCALE GENOMIC DNA]</scope>
    <source>
        <strain evidence="8 9">SPY-1</strain>
    </source>
</reference>
<evidence type="ECO:0000256" key="7">
    <source>
        <dbReference type="SAM" id="Phobius"/>
    </source>
</evidence>
<feature type="transmembrane region" description="Helical" evidence="7">
    <location>
        <begin position="289"/>
        <end position="307"/>
    </location>
</feature>
<dbReference type="Proteomes" id="UP000295238">
    <property type="component" value="Unassembled WGS sequence"/>
</dbReference>
<gene>
    <name evidence="8" type="primary">chrA</name>
    <name evidence="8" type="ORF">E2F50_11785</name>
</gene>
<accession>A0A4V3APN4</accession>
<protein>
    <submittedName>
        <fullName evidence="8">Chromate efflux transporter</fullName>
    </submittedName>
</protein>
<organism evidence="8 9">
    <name type="scientific">Rhizobium deserti</name>
    <dbReference type="NCBI Taxonomy" id="2547961"/>
    <lineage>
        <taxon>Bacteria</taxon>
        <taxon>Pseudomonadati</taxon>
        <taxon>Pseudomonadota</taxon>
        <taxon>Alphaproteobacteria</taxon>
        <taxon>Hyphomicrobiales</taxon>
        <taxon>Rhizobiaceae</taxon>
        <taxon>Rhizobium/Agrobacterium group</taxon>
        <taxon>Rhizobium</taxon>
    </lineage>
</organism>
<feature type="transmembrane region" description="Helical" evidence="7">
    <location>
        <begin position="428"/>
        <end position="446"/>
    </location>
</feature>
<evidence type="ECO:0000256" key="6">
    <source>
        <dbReference type="ARBA" id="ARBA00023136"/>
    </source>
</evidence>
<comment type="caution">
    <text evidence="8">The sequence shown here is derived from an EMBL/GenBank/DDBJ whole genome shotgun (WGS) entry which is preliminary data.</text>
</comment>
<sequence length="448" mass="47956">MPMPGSSEAADAPPSPTLGELSRVFGRIGLLSFGGPAGQIGMLHRVVVEERHWLSEERFLHALNYCMLLPGPEAQQLATYIGWLMHGVRGGIIAGLLFVLPGLAVIIGLSSAYALYQDTTWLAGLFFGLKAAVLAIVVEAVIRLGRKTLKSRFLVAVAALAFVALFVFSLPFPWVVLLAALTGIFHTRSRGSQTQFEAAPADLEKKPPVLGSALTLLFWICVWQAPIAVLWIASGPQSLMAMFTFFSKMALVTFGGAYAVLAYVAQVAVEDYAWLKPGEMLDGLALAETTPGPLVLVLSFIGFLVGFREAAGLGPLAGGVVGAVLVAWATFVPSFIWIFAGAPFIERLRGNRVFSSALSAITAAVVGVILNLSIWFSLHVLFRDVRQVAIWPALGLDLSWPIWGSLDPLAVLLFLLSAILLFRMRVGMITVLGVCAVTGLALRWAGLA</sequence>
<evidence type="ECO:0000256" key="4">
    <source>
        <dbReference type="ARBA" id="ARBA00022692"/>
    </source>
</evidence>
<dbReference type="GO" id="GO:0015109">
    <property type="term" value="F:chromate transmembrane transporter activity"/>
    <property type="evidence" value="ECO:0007669"/>
    <property type="project" value="InterPro"/>
</dbReference>
<feature type="transmembrane region" description="Helical" evidence="7">
    <location>
        <begin position="360"/>
        <end position="382"/>
    </location>
</feature>
<evidence type="ECO:0000256" key="1">
    <source>
        <dbReference type="ARBA" id="ARBA00004651"/>
    </source>
</evidence>
<keyword evidence="6 7" id="KW-0472">Membrane</keyword>
<feature type="transmembrane region" description="Helical" evidence="7">
    <location>
        <begin position="319"/>
        <end position="340"/>
    </location>
</feature>
<name>A0A4V3APN4_9HYPH</name>
<feature type="transmembrane region" description="Helical" evidence="7">
    <location>
        <begin position="402"/>
        <end position="422"/>
    </location>
</feature>
<evidence type="ECO:0000256" key="3">
    <source>
        <dbReference type="ARBA" id="ARBA00022475"/>
    </source>
</evidence>
<dbReference type="NCBIfam" id="TIGR00937">
    <property type="entry name" value="2A51"/>
    <property type="match status" value="1"/>
</dbReference>
<feature type="transmembrane region" description="Helical" evidence="7">
    <location>
        <begin position="154"/>
        <end position="181"/>
    </location>
</feature>
<dbReference type="GO" id="GO:0005886">
    <property type="term" value="C:plasma membrane"/>
    <property type="evidence" value="ECO:0007669"/>
    <property type="project" value="UniProtKB-SubCell"/>
</dbReference>
<dbReference type="PANTHER" id="PTHR33567">
    <property type="entry name" value="CHROMATE ION TRANSPORTER (EUROFUNG)"/>
    <property type="match status" value="1"/>
</dbReference>
<dbReference type="EMBL" id="SMTL01000002">
    <property type="protein sequence ID" value="TDK37525.1"/>
    <property type="molecule type" value="Genomic_DNA"/>
</dbReference>
<dbReference type="Pfam" id="PF02417">
    <property type="entry name" value="Chromate_transp"/>
    <property type="match status" value="2"/>
</dbReference>
<dbReference type="PANTHER" id="PTHR33567:SF3">
    <property type="entry name" value="CHROMATE ION TRANSPORTER (EUROFUNG)"/>
    <property type="match status" value="1"/>
</dbReference>
<feature type="transmembrane region" description="Helical" evidence="7">
    <location>
        <begin position="245"/>
        <end position="269"/>
    </location>
</feature>
<evidence type="ECO:0000313" key="8">
    <source>
        <dbReference type="EMBL" id="TDK37525.1"/>
    </source>
</evidence>
<keyword evidence="5 7" id="KW-1133">Transmembrane helix</keyword>
<dbReference type="PIRSF" id="PIRSF004810">
    <property type="entry name" value="ChrA"/>
    <property type="match status" value="1"/>
</dbReference>
<evidence type="ECO:0000256" key="2">
    <source>
        <dbReference type="ARBA" id="ARBA00005262"/>
    </source>
</evidence>
<feature type="transmembrane region" description="Helical" evidence="7">
    <location>
        <begin position="209"/>
        <end position="233"/>
    </location>
</feature>